<dbReference type="InterPro" id="IPR001732">
    <property type="entry name" value="UDP-Glc/GDP-Man_DH_N"/>
</dbReference>
<evidence type="ECO:0000256" key="3">
    <source>
        <dbReference type="PIRNR" id="PIRNR000124"/>
    </source>
</evidence>
<dbReference type="SUPFAM" id="SSF51735">
    <property type="entry name" value="NAD(P)-binding Rossmann-fold domains"/>
    <property type="match status" value="1"/>
</dbReference>
<keyword evidence="6" id="KW-1185">Reference proteome</keyword>
<dbReference type="InterPro" id="IPR036220">
    <property type="entry name" value="UDP-Glc/GDP-Man_DH_C_sf"/>
</dbReference>
<dbReference type="PANTHER" id="PTHR43491:SF1">
    <property type="entry name" value="UDP-N-ACETYL-D-MANNOSAMINE DEHYDROGENASE"/>
    <property type="match status" value="1"/>
</dbReference>
<keyword evidence="1 5" id="KW-0560">Oxidoreductase</keyword>
<name>A0A4Y7RCM9_9FIRM</name>
<dbReference type="EMBL" id="QFGA01000001">
    <property type="protein sequence ID" value="TEB06582.1"/>
    <property type="molecule type" value="Genomic_DNA"/>
</dbReference>
<dbReference type="SUPFAM" id="SSF48179">
    <property type="entry name" value="6-phosphogluconate dehydrogenase C-terminal domain-like"/>
    <property type="match status" value="1"/>
</dbReference>
<dbReference type="Pfam" id="PF03721">
    <property type="entry name" value="UDPG_MGDP_dh_N"/>
    <property type="match status" value="1"/>
</dbReference>
<evidence type="ECO:0000313" key="5">
    <source>
        <dbReference type="EMBL" id="TEB06582.1"/>
    </source>
</evidence>
<protein>
    <submittedName>
        <fullName evidence="5">UDP-N-acetyl-D-glucosamine 6-dehydrogenase</fullName>
        <ecNumber evidence="5">1.1.1.136</ecNumber>
    </submittedName>
</protein>
<dbReference type="PANTHER" id="PTHR43491">
    <property type="entry name" value="UDP-N-ACETYL-D-MANNOSAMINE DEHYDROGENASE"/>
    <property type="match status" value="1"/>
</dbReference>
<dbReference type="InterPro" id="IPR036291">
    <property type="entry name" value="NAD(P)-bd_dom_sf"/>
</dbReference>
<dbReference type="Pfam" id="PF00984">
    <property type="entry name" value="UDPG_MGDP_dh"/>
    <property type="match status" value="1"/>
</dbReference>
<dbReference type="AlphaFoldDB" id="A0A4Y7RCM9"/>
<comment type="caution">
    <text evidence="5">The sequence shown here is derived from an EMBL/GenBank/DDBJ whole genome shotgun (WGS) entry which is preliminary data.</text>
</comment>
<dbReference type="SUPFAM" id="SSF52413">
    <property type="entry name" value="UDP-glucose/GDP-mannose dehydrogenase C-terminal domain"/>
    <property type="match status" value="1"/>
</dbReference>
<dbReference type="Proteomes" id="UP000298324">
    <property type="component" value="Unassembled WGS sequence"/>
</dbReference>
<dbReference type="GO" id="GO:0016628">
    <property type="term" value="F:oxidoreductase activity, acting on the CH-CH group of donors, NAD or NADP as acceptor"/>
    <property type="evidence" value="ECO:0007669"/>
    <property type="project" value="InterPro"/>
</dbReference>
<dbReference type="SMART" id="SM00984">
    <property type="entry name" value="UDPG_MGDP_dh_C"/>
    <property type="match status" value="1"/>
</dbReference>
<sequence length="448" mass="50030">MKGLEDRGEQLARIIKEKIIKRETSVAVVGLGYVGLPMAVEQAKAGFFVTGIDKDISKVEKINNGKSYNPDVPDDVLKNLVENGCLRASHSYNLLHAVDIIIICVPTPLKMMKQPDLSYVLTVTREIAGHLKPGQLICLESTTFPGTTQEVVLPILESTGLKAGIDFFLAFSPERVDPGNKNFKPEDISKVVGGVTALCHEVACVFYNQIIKHVVPVTSTEVAEMTKIFENTYRAVNIALVNEFMILCDRMGLDMWEVVDAAATKPFGIQSFYPGPGVGGHCIPVDPLYLAWKALDYDFRLRFIDLAEEVNNQATDYVINKLVRLLNQHKKCLNDSRILVLGVAYKKDIDDIRESPAIKIISSLQKNHADVVYHDPYVPKFKMPGKNGIYLENMDLSVEEINRADCVLILTDHTCLDYQWVVDNARIILDARNATKLVQRGKEKITKI</sequence>
<dbReference type="InterPro" id="IPR028359">
    <property type="entry name" value="UDP_ManNAc/GlcNAc_DH"/>
</dbReference>
<evidence type="ECO:0000256" key="1">
    <source>
        <dbReference type="ARBA" id="ARBA00023002"/>
    </source>
</evidence>
<dbReference type="InterPro" id="IPR017476">
    <property type="entry name" value="UDP-Glc/GDP-Man"/>
</dbReference>
<dbReference type="PIRSF" id="PIRSF000124">
    <property type="entry name" value="UDPglc_GDPman_dh"/>
    <property type="match status" value="1"/>
</dbReference>
<dbReference type="GO" id="GO:0000271">
    <property type="term" value="P:polysaccharide biosynthetic process"/>
    <property type="evidence" value="ECO:0007669"/>
    <property type="project" value="InterPro"/>
</dbReference>
<dbReference type="GO" id="GO:0051287">
    <property type="term" value="F:NAD binding"/>
    <property type="evidence" value="ECO:0007669"/>
    <property type="project" value="InterPro"/>
</dbReference>
<dbReference type="RefSeq" id="WP_190238814.1">
    <property type="nucleotide sequence ID" value="NZ_QFGA01000001.1"/>
</dbReference>
<evidence type="ECO:0000256" key="2">
    <source>
        <dbReference type="ARBA" id="ARBA00023027"/>
    </source>
</evidence>
<dbReference type="Gene3D" id="3.40.50.720">
    <property type="entry name" value="NAD(P)-binding Rossmann-like Domain"/>
    <property type="match status" value="2"/>
</dbReference>
<comment type="similarity">
    <text evidence="3">Belongs to the UDP-glucose/GDP-mannose dehydrogenase family.</text>
</comment>
<accession>A0A4Y7RCM9</accession>
<dbReference type="Pfam" id="PF03720">
    <property type="entry name" value="UDPG_MGDP_dh_C"/>
    <property type="match status" value="1"/>
</dbReference>
<proteinExistence type="inferred from homology"/>
<dbReference type="InterPro" id="IPR014026">
    <property type="entry name" value="UDP-Glc/GDP-Man_DH_dimer"/>
</dbReference>
<keyword evidence="2" id="KW-0520">NAD</keyword>
<reference evidence="5 6" key="1">
    <citation type="journal article" date="2018" name="Environ. Microbiol.">
        <title>Novel energy conservation strategies and behaviour of Pelotomaculum schinkii driving syntrophic propionate catabolism.</title>
        <authorList>
            <person name="Hidalgo-Ahumada C.A.P."/>
            <person name="Nobu M.K."/>
            <person name="Narihiro T."/>
            <person name="Tamaki H."/>
            <person name="Liu W.T."/>
            <person name="Kamagata Y."/>
            <person name="Stams A.J.M."/>
            <person name="Imachi H."/>
            <person name="Sousa D.Z."/>
        </authorList>
    </citation>
    <scope>NUCLEOTIDE SEQUENCE [LARGE SCALE GENOMIC DNA]</scope>
    <source>
        <strain evidence="5 6">HH</strain>
    </source>
</reference>
<feature type="domain" description="UDP-glucose/GDP-mannose dehydrogenase C-terminal" evidence="4">
    <location>
        <begin position="339"/>
        <end position="437"/>
    </location>
</feature>
<evidence type="ECO:0000259" key="4">
    <source>
        <dbReference type="SMART" id="SM00984"/>
    </source>
</evidence>
<organism evidence="5 6">
    <name type="scientific">Pelotomaculum schinkii</name>
    <dbReference type="NCBI Taxonomy" id="78350"/>
    <lineage>
        <taxon>Bacteria</taxon>
        <taxon>Bacillati</taxon>
        <taxon>Bacillota</taxon>
        <taxon>Clostridia</taxon>
        <taxon>Eubacteriales</taxon>
        <taxon>Desulfotomaculaceae</taxon>
        <taxon>Pelotomaculum</taxon>
    </lineage>
</organism>
<dbReference type="PIRSF" id="PIRSF500136">
    <property type="entry name" value="UDP_ManNAc_DH"/>
    <property type="match status" value="1"/>
</dbReference>
<dbReference type="GO" id="GO:0047004">
    <property type="term" value="F:UDP-N-acetylglucosamine 6-dehydrogenase activity"/>
    <property type="evidence" value="ECO:0007669"/>
    <property type="project" value="UniProtKB-EC"/>
</dbReference>
<dbReference type="InterPro" id="IPR014027">
    <property type="entry name" value="UDP-Glc/GDP-Man_DH_C"/>
</dbReference>
<evidence type="ECO:0000313" key="6">
    <source>
        <dbReference type="Proteomes" id="UP000298324"/>
    </source>
</evidence>
<dbReference type="InterPro" id="IPR008927">
    <property type="entry name" value="6-PGluconate_DH-like_C_sf"/>
</dbReference>
<dbReference type="NCBIfam" id="TIGR03026">
    <property type="entry name" value="NDP-sugDHase"/>
    <property type="match status" value="1"/>
</dbReference>
<gene>
    <name evidence="5" type="primary">wbpA_1</name>
    <name evidence="5" type="ORF">Psch_00114</name>
</gene>
<dbReference type="EC" id="1.1.1.136" evidence="5"/>